<feature type="binding site" evidence="22">
    <location>
        <position position="431"/>
    </location>
    <ligand>
        <name>substrate</name>
    </ligand>
</feature>
<evidence type="ECO:0000256" key="16">
    <source>
        <dbReference type="ARBA" id="ARBA00023004"/>
    </source>
</evidence>
<feature type="active site" description="Proton acceptor" evidence="21">
    <location>
        <position position="331"/>
    </location>
</feature>
<feature type="binding site" evidence="23">
    <location>
        <position position="344"/>
    </location>
    <ligand>
        <name>Ca(2+)</name>
        <dbReference type="ChEBI" id="CHEBI:29108"/>
        <label>1</label>
    </ligand>
</feature>
<dbReference type="InterPro" id="IPR019793">
    <property type="entry name" value="Peroxidases_heam-ligand_BS"/>
</dbReference>
<dbReference type="PROSITE" id="PS00435">
    <property type="entry name" value="PEROXIDASE_1"/>
    <property type="match status" value="1"/>
</dbReference>
<dbReference type="Pfam" id="PF00141">
    <property type="entry name" value="peroxidase"/>
    <property type="match status" value="1"/>
</dbReference>
<evidence type="ECO:0000256" key="24">
    <source>
        <dbReference type="PIRSR" id="PIRSR600823-4"/>
    </source>
</evidence>
<dbReference type="GO" id="GO:0046872">
    <property type="term" value="F:metal ion binding"/>
    <property type="evidence" value="ECO:0007669"/>
    <property type="project" value="UniProtKB-KW"/>
</dbReference>
<dbReference type="EC" id="1.11.1.7" evidence="6"/>
<comment type="similarity">
    <text evidence="4">Belongs to the peroxidase family. Ascorbate peroxidase subfamily.</text>
</comment>
<feature type="binding site" evidence="23">
    <location>
        <position position="462"/>
    </location>
    <ligand>
        <name>Ca(2+)</name>
        <dbReference type="ChEBI" id="CHEBI:29108"/>
        <label>2</label>
    </ligand>
</feature>
<dbReference type="GO" id="GO:0005576">
    <property type="term" value="C:extracellular region"/>
    <property type="evidence" value="ECO:0007669"/>
    <property type="project" value="UniProtKB-SubCell"/>
</dbReference>
<evidence type="ECO:0000256" key="5">
    <source>
        <dbReference type="ARBA" id="ARBA00007651"/>
    </source>
</evidence>
<dbReference type="PRINTS" id="PR00458">
    <property type="entry name" value="PEROXIDASE"/>
</dbReference>
<feature type="disulfide bond" evidence="25">
    <location>
        <begin position="389"/>
        <end position="582"/>
    </location>
</feature>
<reference evidence="29" key="1">
    <citation type="submission" date="2022-05" db="EMBL/GenBank/DDBJ databases">
        <title>The Musa troglodytarum L. genome provides insights into the mechanism of non-climacteric behaviour and enrichment of carotenoids.</title>
        <authorList>
            <person name="Wang J."/>
        </authorList>
    </citation>
    <scope>NUCLEOTIDE SEQUENCE</scope>
    <source>
        <tissue evidence="29">Leaf</tissue>
    </source>
</reference>
<evidence type="ECO:0000256" key="3">
    <source>
        <dbReference type="ARBA" id="ARBA00004651"/>
    </source>
</evidence>
<dbReference type="InterPro" id="IPR010255">
    <property type="entry name" value="Haem_peroxidase_sf"/>
</dbReference>
<keyword evidence="9" id="KW-0349">Heme</keyword>
<dbReference type="Gene3D" id="1.10.520.10">
    <property type="match status" value="1"/>
</dbReference>
<keyword evidence="10 27" id="KW-0812">Transmembrane</keyword>
<keyword evidence="14 27" id="KW-1133">Transmembrane helix</keyword>
<dbReference type="EMBL" id="CP097511">
    <property type="protein sequence ID" value="URE49502.1"/>
    <property type="molecule type" value="Genomic_DNA"/>
</dbReference>
<evidence type="ECO:0000313" key="30">
    <source>
        <dbReference type="Proteomes" id="UP001055439"/>
    </source>
</evidence>
<protein>
    <recommendedName>
        <fullName evidence="6">peroxidase</fullName>
        <ecNumber evidence="6">1.11.1.7</ecNumber>
    </recommendedName>
</protein>
<dbReference type="PROSITE" id="PS00436">
    <property type="entry name" value="PEROXIDASE_2"/>
    <property type="match status" value="1"/>
</dbReference>
<keyword evidence="12" id="KW-0732">Signal</keyword>
<feature type="binding site" evidence="23">
    <location>
        <position position="340"/>
    </location>
    <ligand>
        <name>Ca(2+)</name>
        <dbReference type="ChEBI" id="CHEBI:29108"/>
        <label>1</label>
    </ligand>
</feature>
<dbReference type="GO" id="GO:0140825">
    <property type="term" value="F:lactoperoxidase activity"/>
    <property type="evidence" value="ECO:0007669"/>
    <property type="project" value="UniProtKB-EC"/>
</dbReference>
<dbReference type="FunFam" id="1.10.520.10:FF:000009">
    <property type="entry name" value="Peroxidase"/>
    <property type="match status" value="1"/>
</dbReference>
<keyword evidence="20" id="KW-0376">Hydrogen peroxide</keyword>
<dbReference type="PROSITE" id="PS50873">
    <property type="entry name" value="PEROXIDASE_4"/>
    <property type="match status" value="1"/>
</dbReference>
<feature type="binding site" evidence="23">
    <location>
        <position position="514"/>
    </location>
    <ligand>
        <name>Ca(2+)</name>
        <dbReference type="ChEBI" id="CHEBI:29108"/>
        <label>2</label>
    </ligand>
</feature>
<evidence type="ECO:0000256" key="6">
    <source>
        <dbReference type="ARBA" id="ARBA00012313"/>
    </source>
</evidence>
<evidence type="ECO:0000256" key="7">
    <source>
        <dbReference type="ARBA" id="ARBA00022475"/>
    </source>
</evidence>
<evidence type="ECO:0000256" key="25">
    <source>
        <dbReference type="PIRSR" id="PIRSR600823-5"/>
    </source>
</evidence>
<keyword evidence="19" id="KW-0325">Glycoprotein</keyword>
<feature type="site" description="Transition state stabilizer" evidence="24">
    <location>
        <position position="327"/>
    </location>
</feature>
<keyword evidence="16 23" id="KW-0408">Iron</keyword>
<gene>
    <name evidence="29" type="ORF">MUK42_13983</name>
</gene>
<evidence type="ECO:0000259" key="28">
    <source>
        <dbReference type="PROSITE" id="PS50873"/>
    </source>
</evidence>
<dbReference type="GO" id="GO:0005886">
    <property type="term" value="C:plasma membrane"/>
    <property type="evidence" value="ECO:0007669"/>
    <property type="project" value="UniProtKB-SubCell"/>
</dbReference>
<feature type="binding site" evidence="23">
    <location>
        <position position="332"/>
    </location>
    <ligand>
        <name>Ca(2+)</name>
        <dbReference type="ChEBI" id="CHEBI:29108"/>
        <label>1</label>
    </ligand>
</feature>
<feature type="binding site" evidence="23">
    <location>
        <position position="342"/>
    </location>
    <ligand>
        <name>Ca(2+)</name>
        <dbReference type="ChEBI" id="CHEBI:29108"/>
        <label>1</label>
    </ligand>
</feature>
<evidence type="ECO:0000256" key="13">
    <source>
        <dbReference type="ARBA" id="ARBA00022837"/>
    </source>
</evidence>
<evidence type="ECO:0000256" key="17">
    <source>
        <dbReference type="ARBA" id="ARBA00023136"/>
    </source>
</evidence>
<dbReference type="FunFam" id="1.10.420.10:FF:000006">
    <property type="entry name" value="Peroxidase"/>
    <property type="match status" value="1"/>
</dbReference>
<keyword evidence="8" id="KW-0575">Peroxidase</keyword>
<feature type="transmembrane region" description="Helical" evidence="27">
    <location>
        <begin position="95"/>
        <end position="111"/>
    </location>
</feature>
<dbReference type="GO" id="GO:0042744">
    <property type="term" value="P:hydrogen peroxide catabolic process"/>
    <property type="evidence" value="ECO:0007669"/>
    <property type="project" value="UniProtKB-KW"/>
</dbReference>
<dbReference type="InterPro" id="IPR000823">
    <property type="entry name" value="Peroxidase_pln"/>
</dbReference>
<keyword evidence="18 25" id="KW-1015">Disulfide bond</keyword>
<evidence type="ECO:0000256" key="4">
    <source>
        <dbReference type="ARBA" id="ARBA00006873"/>
    </source>
</evidence>
<evidence type="ECO:0000256" key="21">
    <source>
        <dbReference type="PIRSR" id="PIRSR600823-1"/>
    </source>
</evidence>
<feature type="binding site" evidence="23">
    <location>
        <position position="509"/>
    </location>
    <ligand>
        <name>Ca(2+)</name>
        <dbReference type="ChEBI" id="CHEBI:29108"/>
        <label>2</label>
    </ligand>
</feature>
<dbReference type="GO" id="GO:0006979">
    <property type="term" value="P:response to oxidative stress"/>
    <property type="evidence" value="ECO:0007669"/>
    <property type="project" value="InterPro"/>
</dbReference>
<dbReference type="PANTHER" id="PTHR31388:SF247">
    <property type="entry name" value="PEROXIDASE"/>
    <property type="match status" value="1"/>
</dbReference>
<name>A0A9E7IIJ7_9LILI</name>
<feature type="disulfide bond" evidence="25">
    <location>
        <begin position="300"/>
        <end position="383"/>
    </location>
</feature>
<evidence type="ECO:0000256" key="2">
    <source>
        <dbReference type="ARBA" id="ARBA00004613"/>
    </source>
</evidence>
<keyword evidence="7" id="KW-1003">Cell membrane</keyword>
<dbReference type="InterPro" id="IPR019794">
    <property type="entry name" value="Peroxidases_AS"/>
</dbReference>
<dbReference type="InterPro" id="IPR002016">
    <property type="entry name" value="Haem_peroxidase"/>
</dbReference>
<feature type="binding site" evidence="23">
    <location>
        <position position="356"/>
    </location>
    <ligand>
        <name>Ca(2+)</name>
        <dbReference type="ChEBI" id="CHEBI:29108"/>
        <label>1</label>
    </ligand>
</feature>
<evidence type="ECO:0000256" key="18">
    <source>
        <dbReference type="ARBA" id="ARBA00023157"/>
    </source>
</evidence>
<feature type="binding site" evidence="23">
    <location>
        <position position="335"/>
    </location>
    <ligand>
        <name>Ca(2+)</name>
        <dbReference type="ChEBI" id="CHEBI:29108"/>
        <label>1</label>
    </ligand>
</feature>
<evidence type="ECO:0000256" key="9">
    <source>
        <dbReference type="ARBA" id="ARBA00022617"/>
    </source>
</evidence>
<evidence type="ECO:0000256" key="8">
    <source>
        <dbReference type="ARBA" id="ARBA00022559"/>
    </source>
</evidence>
<feature type="transmembrane region" description="Helical" evidence="27">
    <location>
        <begin position="269"/>
        <end position="291"/>
    </location>
</feature>
<organism evidence="29 30">
    <name type="scientific">Musa troglodytarum</name>
    <name type="common">fe'i banana</name>
    <dbReference type="NCBI Taxonomy" id="320322"/>
    <lineage>
        <taxon>Eukaryota</taxon>
        <taxon>Viridiplantae</taxon>
        <taxon>Streptophyta</taxon>
        <taxon>Embryophyta</taxon>
        <taxon>Tracheophyta</taxon>
        <taxon>Spermatophyta</taxon>
        <taxon>Magnoliopsida</taxon>
        <taxon>Liliopsida</taxon>
        <taxon>Zingiberales</taxon>
        <taxon>Musaceae</taxon>
        <taxon>Musa</taxon>
    </lineage>
</organism>
<dbReference type="SUPFAM" id="SSF48113">
    <property type="entry name" value="Heme-dependent peroxidases"/>
    <property type="match status" value="1"/>
</dbReference>
<evidence type="ECO:0000256" key="10">
    <source>
        <dbReference type="ARBA" id="ARBA00022692"/>
    </source>
</evidence>
<dbReference type="OrthoDB" id="2113341at2759"/>
<dbReference type="CDD" id="cd00693">
    <property type="entry name" value="secretory_peroxidase"/>
    <property type="match status" value="1"/>
</dbReference>
<feature type="disulfide bond" evidence="25">
    <location>
        <begin position="468"/>
        <end position="493"/>
    </location>
</feature>
<keyword evidence="30" id="KW-1185">Reference proteome</keyword>
<dbReference type="InterPro" id="IPR033905">
    <property type="entry name" value="Secretory_peroxidase"/>
</dbReference>
<comment type="catalytic activity">
    <reaction evidence="1">
        <text>2 a phenolic donor + H2O2 = 2 a phenolic radical donor + 2 H2O</text>
        <dbReference type="Rhea" id="RHEA:56136"/>
        <dbReference type="ChEBI" id="CHEBI:15377"/>
        <dbReference type="ChEBI" id="CHEBI:16240"/>
        <dbReference type="ChEBI" id="CHEBI:139520"/>
        <dbReference type="ChEBI" id="CHEBI:139521"/>
        <dbReference type="EC" id="1.11.1.7"/>
    </reaction>
</comment>
<keyword evidence="17 27" id="KW-0472">Membrane</keyword>
<feature type="binding site" evidence="23">
    <location>
        <position position="506"/>
    </location>
    <ligand>
        <name>Ca(2+)</name>
        <dbReference type="ChEBI" id="CHEBI:29108"/>
        <label>2</label>
    </ligand>
</feature>
<dbReference type="Gene3D" id="1.10.420.10">
    <property type="entry name" value="Peroxidase, domain 2"/>
    <property type="match status" value="1"/>
</dbReference>
<evidence type="ECO:0000256" key="11">
    <source>
        <dbReference type="ARBA" id="ARBA00022723"/>
    </source>
</evidence>
<evidence type="ECO:0000256" key="27">
    <source>
        <dbReference type="SAM" id="Phobius"/>
    </source>
</evidence>
<evidence type="ECO:0000256" key="22">
    <source>
        <dbReference type="PIRSR" id="PIRSR600823-2"/>
    </source>
</evidence>
<evidence type="ECO:0000256" key="23">
    <source>
        <dbReference type="PIRSR" id="PIRSR600823-3"/>
    </source>
</evidence>
<evidence type="ECO:0000256" key="26">
    <source>
        <dbReference type="SAM" id="MobiDB-lite"/>
    </source>
</evidence>
<feature type="domain" description="Plant heme peroxidase family profile" evidence="28">
    <location>
        <begin position="290"/>
        <end position="586"/>
    </location>
</feature>
<comment type="cofactor">
    <cofactor evidence="23">
        <name>Ca(2+)</name>
        <dbReference type="ChEBI" id="CHEBI:29108"/>
    </cofactor>
    <text evidence="23">Binds 2 calcium ions per subunit.</text>
</comment>
<dbReference type="AlphaFoldDB" id="A0A9E7IIJ7"/>
<feature type="transmembrane region" description="Helical" evidence="27">
    <location>
        <begin position="62"/>
        <end position="83"/>
    </location>
</feature>
<accession>A0A9E7IIJ7</accession>
<dbReference type="PRINTS" id="PR00461">
    <property type="entry name" value="PLPEROXIDASE"/>
</dbReference>
<evidence type="ECO:0000256" key="20">
    <source>
        <dbReference type="ARBA" id="ARBA00023324"/>
    </source>
</evidence>
<dbReference type="GO" id="GO:0020037">
    <property type="term" value="F:heme binding"/>
    <property type="evidence" value="ECO:0007669"/>
    <property type="project" value="InterPro"/>
</dbReference>
<sequence length="586" mass="63090">MAASTEIDPESSRPTQMAPSTEIDPERASTSAAPSATNPAAVVLAIIAWWRRKELLERSALVLRPLALIFSLFAFIVCASNRHGDWRNFDRYEEYRYLLAISIFAFLYSAFQVSKQAYRFSTGNDLVPKNYSEIVDFAGDQTMKLATERWKMLHGELAPPRTLEPMAMASPVLEHSKDGLFRVEKQGTCIPTTFPSLSEECAGSSCARLLHHEQPILYTEVEVVTSSPMPQASQDLPRAEINEQDEDTHHLVSPSAMASLSGISSRTPLALFFFFCCCCCCCFAATASAQLSSSFYNASCPNALPIIQSAVKAAVAKERRMGASLLRLHFHDCFVQASPGCDGSVLLDDTSGLTGEKTAGPNNNSLRGFDVVDAIKSKLESACKQVVSCADILAVAARDSVVALGGPSWTVQLGRRDSTTASFSSANSDIPRPDFNLTDLISAFSNKGLATTDMVALSGAHTIGQARCTTFRARIYNDTDIDSSLAASLRSSCPSSGDDDSLAPLDASTPTAFDTCYYRNLLSNKGLLHSDQQLHGGGSTDSQVSSYAANSAKFFGDFASAMVKMGSISPLTGSSGEIRTNCRKTN</sequence>
<keyword evidence="11 23" id="KW-0479">Metal-binding</keyword>
<evidence type="ECO:0000256" key="14">
    <source>
        <dbReference type="ARBA" id="ARBA00022989"/>
    </source>
</evidence>
<evidence type="ECO:0000313" key="29">
    <source>
        <dbReference type="EMBL" id="URE49502.1"/>
    </source>
</evidence>
<keyword evidence="13 23" id="KW-0106">Calcium</keyword>
<comment type="cofactor">
    <cofactor evidence="23">
        <name>heme b</name>
        <dbReference type="ChEBI" id="CHEBI:60344"/>
    </cofactor>
    <text evidence="23">Binds 1 heme b (iron(II)-protoporphyrin IX) group per subunit.</text>
</comment>
<feature type="disulfide bond" evidence="25">
    <location>
        <begin position="333"/>
        <end position="341"/>
    </location>
</feature>
<comment type="subcellular location">
    <subcellularLocation>
        <location evidence="3">Cell membrane</location>
        <topology evidence="3">Multi-pass membrane protein</topology>
    </subcellularLocation>
    <subcellularLocation>
        <location evidence="2">Secreted</location>
    </subcellularLocation>
</comment>
<evidence type="ECO:0000256" key="19">
    <source>
        <dbReference type="ARBA" id="ARBA00023180"/>
    </source>
</evidence>
<evidence type="ECO:0000256" key="1">
    <source>
        <dbReference type="ARBA" id="ARBA00000189"/>
    </source>
</evidence>
<feature type="binding site" description="axial binding residue" evidence="23">
    <location>
        <position position="461"/>
    </location>
    <ligand>
        <name>heme b</name>
        <dbReference type="ChEBI" id="CHEBI:60344"/>
    </ligand>
    <ligandPart>
        <name>Fe</name>
        <dbReference type="ChEBI" id="CHEBI:18248"/>
    </ligandPart>
</feature>
<dbReference type="PANTHER" id="PTHR31388">
    <property type="entry name" value="PEROXIDASE 72-RELATED"/>
    <property type="match status" value="1"/>
</dbReference>
<dbReference type="Proteomes" id="UP001055439">
    <property type="component" value="Chromosome 9"/>
</dbReference>
<evidence type="ECO:0000256" key="15">
    <source>
        <dbReference type="ARBA" id="ARBA00023002"/>
    </source>
</evidence>
<keyword evidence="15" id="KW-0560">Oxidoreductase</keyword>
<evidence type="ECO:0000256" key="12">
    <source>
        <dbReference type="ARBA" id="ARBA00022729"/>
    </source>
</evidence>
<feature type="region of interest" description="Disordered" evidence="26">
    <location>
        <begin position="1"/>
        <end position="34"/>
    </location>
</feature>
<dbReference type="Pfam" id="PF04535">
    <property type="entry name" value="CASP_dom"/>
    <property type="match status" value="1"/>
</dbReference>
<dbReference type="InterPro" id="IPR006702">
    <property type="entry name" value="CASP_dom"/>
</dbReference>
<proteinExistence type="inferred from homology"/>
<comment type="similarity">
    <text evidence="5">Belongs to the Casparian strip membrane proteins (CASP) family.</text>
</comment>